<protein>
    <recommendedName>
        <fullName evidence="1">YbbD head domain-containing protein</fullName>
    </recommendedName>
</protein>
<evidence type="ECO:0000313" key="2">
    <source>
        <dbReference type="EMBL" id="SUF36114.1"/>
    </source>
</evidence>
<gene>
    <name evidence="2" type="primary">SBOV35941_2</name>
    <name evidence="2" type="ORF">NCTC9854_00305</name>
</gene>
<accession>A0A379Q365</accession>
<dbReference type="Pfam" id="PF26610">
    <property type="entry name" value="YbbD_head"/>
    <property type="match status" value="1"/>
</dbReference>
<dbReference type="EMBL" id="UGWI01000001">
    <property type="protein sequence ID" value="SUF36114.1"/>
    <property type="molecule type" value="Genomic_DNA"/>
</dbReference>
<dbReference type="Proteomes" id="UP000254773">
    <property type="component" value="Unassembled WGS sequence"/>
</dbReference>
<proteinExistence type="predicted"/>
<name>A0A379Q365_SALER</name>
<reference evidence="2 3" key="1">
    <citation type="submission" date="2018-06" db="EMBL/GenBank/DDBJ databases">
        <authorList>
            <consortium name="Pathogen Informatics"/>
            <person name="Doyle S."/>
        </authorList>
    </citation>
    <scope>NUCLEOTIDE SEQUENCE [LARGE SCALE GENOMIC DNA]</scope>
    <source>
        <strain evidence="2 3">NCTC9854</strain>
    </source>
</reference>
<feature type="domain" description="YbbD head" evidence="1">
    <location>
        <begin position="18"/>
        <end position="67"/>
    </location>
</feature>
<dbReference type="InterPro" id="IPR058827">
    <property type="entry name" value="YbbD_head"/>
</dbReference>
<evidence type="ECO:0000259" key="1">
    <source>
        <dbReference type="Pfam" id="PF26610"/>
    </source>
</evidence>
<dbReference type="PROSITE" id="PS51257">
    <property type="entry name" value="PROKAR_LIPOPROTEIN"/>
    <property type="match status" value="1"/>
</dbReference>
<evidence type="ECO:0000313" key="3">
    <source>
        <dbReference type="Proteomes" id="UP000254773"/>
    </source>
</evidence>
<sequence length="140" mass="16033">MRCGVALIIVAALTACDDRVENRFPDYAAIPVESGVWSWLPVFFPTSASEIEIATNMDINLFYADFSVTDSQDRDRFEAVLDEASEVNYADFIHRSWCKTGRTIWNSEAQARPFFIQKISAERYRITNDDEGFKCYPAPR</sequence>
<dbReference type="AlphaFoldDB" id="A0A379Q365"/>
<organism evidence="2 3">
    <name type="scientific">Salmonella enterica</name>
    <name type="common">Salmonella choleraesuis</name>
    <dbReference type="NCBI Taxonomy" id="28901"/>
    <lineage>
        <taxon>Bacteria</taxon>
        <taxon>Pseudomonadati</taxon>
        <taxon>Pseudomonadota</taxon>
        <taxon>Gammaproteobacteria</taxon>
        <taxon>Enterobacterales</taxon>
        <taxon>Enterobacteriaceae</taxon>
        <taxon>Salmonella</taxon>
    </lineage>
</organism>